<evidence type="ECO:0000313" key="3">
    <source>
        <dbReference type="Proteomes" id="UP001177744"/>
    </source>
</evidence>
<protein>
    <submittedName>
        <fullName evidence="2">Uncharacterized protein</fullName>
    </submittedName>
</protein>
<proteinExistence type="predicted"/>
<dbReference type="EMBL" id="JAULJE010000009">
    <property type="protein sequence ID" value="KAK1338600.1"/>
    <property type="molecule type" value="Genomic_DNA"/>
</dbReference>
<accession>A0AA40HX63</accession>
<organism evidence="2 3">
    <name type="scientific">Cnephaeus nilssonii</name>
    <name type="common">Northern bat</name>
    <name type="synonym">Eptesicus nilssonii</name>
    <dbReference type="NCBI Taxonomy" id="3371016"/>
    <lineage>
        <taxon>Eukaryota</taxon>
        <taxon>Metazoa</taxon>
        <taxon>Chordata</taxon>
        <taxon>Craniata</taxon>
        <taxon>Vertebrata</taxon>
        <taxon>Euteleostomi</taxon>
        <taxon>Mammalia</taxon>
        <taxon>Eutheria</taxon>
        <taxon>Laurasiatheria</taxon>
        <taxon>Chiroptera</taxon>
        <taxon>Yangochiroptera</taxon>
        <taxon>Vespertilionidae</taxon>
        <taxon>Cnephaeus</taxon>
    </lineage>
</organism>
<reference evidence="2" key="1">
    <citation type="submission" date="2023-06" db="EMBL/GenBank/DDBJ databases">
        <title>Reference genome for the Northern bat (Eptesicus nilssonii), a most northern bat species.</title>
        <authorList>
            <person name="Laine V.N."/>
            <person name="Pulliainen A.T."/>
            <person name="Lilley T.M."/>
        </authorList>
    </citation>
    <scope>NUCLEOTIDE SEQUENCE</scope>
    <source>
        <strain evidence="2">BLF_Eptnil</strain>
        <tissue evidence="2">Kidney</tissue>
    </source>
</reference>
<gene>
    <name evidence="2" type="ORF">QTO34_019254</name>
</gene>
<name>A0AA40HX63_CNENI</name>
<dbReference type="Proteomes" id="UP001177744">
    <property type="component" value="Unassembled WGS sequence"/>
</dbReference>
<dbReference type="InterPro" id="IPR037656">
    <property type="entry name" value="DUF5525"/>
</dbReference>
<keyword evidence="3" id="KW-1185">Reference proteome</keyword>
<dbReference type="Pfam" id="PF17663">
    <property type="entry name" value="DUF5525"/>
    <property type="match status" value="1"/>
</dbReference>
<dbReference type="PANTHER" id="PTHR28422:SF1">
    <property type="entry name" value="SIMILAR TO HUMAN CHROMOSOME 15 OPEN READING FRAME 39"/>
    <property type="match status" value="1"/>
</dbReference>
<sequence length="160" mass="16170">MALCGPALCQAPFLLSLHPNSSGVLSSGGALALPGEKRALGLTVTDTEAGFVPSSEAIVARDEPESLCLAQKSPIPKARKLGRKLPTPGREKAEATAGGGSCASPAPHASTSPTVRAHCRSLLETAWLTGLALPTCGHKASGAARPSPCPQLLGGQSHHL</sequence>
<dbReference type="AlphaFoldDB" id="A0AA40HX63"/>
<evidence type="ECO:0000256" key="1">
    <source>
        <dbReference type="SAM" id="MobiDB-lite"/>
    </source>
</evidence>
<feature type="region of interest" description="Disordered" evidence="1">
    <location>
        <begin position="139"/>
        <end position="160"/>
    </location>
</feature>
<comment type="caution">
    <text evidence="2">The sequence shown here is derived from an EMBL/GenBank/DDBJ whole genome shotgun (WGS) entry which is preliminary data.</text>
</comment>
<dbReference type="PANTHER" id="PTHR28422">
    <property type="entry name" value="SIMILAR TO HUMAN CHROMOSOME 15 OPEN READING FRAME 39"/>
    <property type="match status" value="1"/>
</dbReference>
<evidence type="ECO:0000313" key="2">
    <source>
        <dbReference type="EMBL" id="KAK1338600.1"/>
    </source>
</evidence>
<feature type="region of interest" description="Disordered" evidence="1">
    <location>
        <begin position="78"/>
        <end position="113"/>
    </location>
</feature>